<sequence length="420" mass="43117">MRLSVPRALRPFETRAYRFLALSLAVSLLSSGVWIVALVWQVIALGGGPSDVSVVAAASALGLVLAVLLGGVAADRVPQRRLLLSVEAGRVLVVLTAVGLDAAGVLSLWQLTLIAFVLGIGEAFFFPAYSAILPRLLPSAQLLAANGVEGALRPVAQSAAGPAIAGAVIAVAAPSTAFAVAAGGYALALVALLVMGPVPFERAAEADTGALRSALRDLGEGFGYMVRTRWLLATLLFAVVLVFLVMGPIEVLVPFAVRDQTGAGASGYALALTAYGCGGVIGSILISSRPIPRRYLSTMVLLWGFGCLPFVLLGVVDQLWMIAAILFVDGVTGSAAQVLWGTLLQQRVPPALLGRVSSLDFFVSLALMPVSMAVAGPVGEAFGLAPTFAIVGLLAAAAAVLTLLLARLGPDELAHPLRAS</sequence>
<dbReference type="RefSeq" id="WP_085477169.1">
    <property type="nucleotide sequence ID" value="NZ_FXBM01000002.1"/>
</dbReference>
<keyword evidence="4 7" id="KW-0812">Transmembrane</keyword>
<keyword evidence="5 7" id="KW-1133">Transmembrane helix</keyword>
<dbReference type="PROSITE" id="PS50850">
    <property type="entry name" value="MFS"/>
    <property type="match status" value="1"/>
</dbReference>
<keyword evidence="2" id="KW-0813">Transport</keyword>
<evidence type="ECO:0000256" key="1">
    <source>
        <dbReference type="ARBA" id="ARBA00004651"/>
    </source>
</evidence>
<dbReference type="GO" id="GO:0005886">
    <property type="term" value="C:plasma membrane"/>
    <property type="evidence" value="ECO:0007669"/>
    <property type="project" value="UniProtKB-SubCell"/>
</dbReference>
<gene>
    <name evidence="9" type="ORF">SAMN06295885_2837</name>
</gene>
<accession>A0A1X7P8I7</accession>
<keyword evidence="6 7" id="KW-0472">Membrane</keyword>
<keyword evidence="10" id="KW-1185">Reference proteome</keyword>
<protein>
    <submittedName>
        <fullName evidence="9">Predicted arabinose efflux permease, MFS family</fullName>
    </submittedName>
</protein>
<feature type="transmembrane region" description="Helical" evidence="7">
    <location>
        <begin position="20"/>
        <end position="43"/>
    </location>
</feature>
<feature type="transmembrane region" description="Helical" evidence="7">
    <location>
        <begin position="55"/>
        <end position="74"/>
    </location>
</feature>
<evidence type="ECO:0000256" key="4">
    <source>
        <dbReference type="ARBA" id="ARBA00022692"/>
    </source>
</evidence>
<evidence type="ECO:0000259" key="8">
    <source>
        <dbReference type="PROSITE" id="PS50850"/>
    </source>
</evidence>
<evidence type="ECO:0000256" key="3">
    <source>
        <dbReference type="ARBA" id="ARBA00022475"/>
    </source>
</evidence>
<feature type="transmembrane region" description="Helical" evidence="7">
    <location>
        <begin position="106"/>
        <end position="129"/>
    </location>
</feature>
<dbReference type="EMBL" id="FXBM01000002">
    <property type="protein sequence ID" value="SMH46816.1"/>
    <property type="molecule type" value="Genomic_DNA"/>
</dbReference>
<dbReference type="InterPro" id="IPR010290">
    <property type="entry name" value="TM_effector"/>
</dbReference>
<dbReference type="OrthoDB" id="69054at2"/>
<feature type="transmembrane region" description="Helical" evidence="7">
    <location>
        <begin position="265"/>
        <end position="286"/>
    </location>
</feature>
<dbReference type="SUPFAM" id="SSF103473">
    <property type="entry name" value="MFS general substrate transporter"/>
    <property type="match status" value="1"/>
</dbReference>
<dbReference type="InterPro" id="IPR036259">
    <property type="entry name" value="MFS_trans_sf"/>
</dbReference>
<evidence type="ECO:0000256" key="2">
    <source>
        <dbReference type="ARBA" id="ARBA00022448"/>
    </source>
</evidence>
<evidence type="ECO:0000256" key="7">
    <source>
        <dbReference type="SAM" id="Phobius"/>
    </source>
</evidence>
<dbReference type="Gene3D" id="1.20.1250.20">
    <property type="entry name" value="MFS general substrate transporter like domains"/>
    <property type="match status" value="1"/>
</dbReference>
<evidence type="ECO:0000313" key="10">
    <source>
        <dbReference type="Proteomes" id="UP000193711"/>
    </source>
</evidence>
<feature type="transmembrane region" description="Helical" evidence="7">
    <location>
        <begin position="295"/>
        <end position="313"/>
    </location>
</feature>
<feature type="transmembrane region" description="Helical" evidence="7">
    <location>
        <begin position="177"/>
        <end position="195"/>
    </location>
</feature>
<feature type="transmembrane region" description="Helical" evidence="7">
    <location>
        <begin position="319"/>
        <end position="340"/>
    </location>
</feature>
<feature type="transmembrane region" description="Helical" evidence="7">
    <location>
        <begin position="352"/>
        <end position="375"/>
    </location>
</feature>
<dbReference type="Proteomes" id="UP000193711">
    <property type="component" value="Unassembled WGS sequence"/>
</dbReference>
<evidence type="ECO:0000313" key="9">
    <source>
        <dbReference type="EMBL" id="SMH46816.1"/>
    </source>
</evidence>
<reference evidence="10" key="1">
    <citation type="submission" date="2017-04" db="EMBL/GenBank/DDBJ databases">
        <authorList>
            <person name="Varghese N."/>
            <person name="Submissions S."/>
        </authorList>
    </citation>
    <scope>NUCLEOTIDE SEQUENCE [LARGE SCALE GENOMIC DNA]</scope>
    <source>
        <strain evidence="10">VKM Ac-2121</strain>
    </source>
</reference>
<name>A0A1X7P8I7_9MICO</name>
<dbReference type="PANTHER" id="PTHR23513">
    <property type="entry name" value="INTEGRAL MEMBRANE EFFLUX PROTEIN-RELATED"/>
    <property type="match status" value="1"/>
</dbReference>
<dbReference type="STRING" id="1891671.SAMN06295885_2837"/>
<dbReference type="CDD" id="cd06173">
    <property type="entry name" value="MFS_MefA_like"/>
    <property type="match status" value="1"/>
</dbReference>
<dbReference type="InterPro" id="IPR020846">
    <property type="entry name" value="MFS_dom"/>
</dbReference>
<proteinExistence type="predicted"/>
<organism evidence="9 10">
    <name type="scientific">Rathayibacter oskolensis</name>
    <dbReference type="NCBI Taxonomy" id="1891671"/>
    <lineage>
        <taxon>Bacteria</taxon>
        <taxon>Bacillati</taxon>
        <taxon>Actinomycetota</taxon>
        <taxon>Actinomycetes</taxon>
        <taxon>Micrococcales</taxon>
        <taxon>Microbacteriaceae</taxon>
        <taxon>Rathayibacter</taxon>
    </lineage>
</organism>
<evidence type="ECO:0000256" key="5">
    <source>
        <dbReference type="ARBA" id="ARBA00022989"/>
    </source>
</evidence>
<feature type="transmembrane region" description="Helical" evidence="7">
    <location>
        <begin position="230"/>
        <end position="253"/>
    </location>
</feature>
<dbReference type="GO" id="GO:0022857">
    <property type="term" value="F:transmembrane transporter activity"/>
    <property type="evidence" value="ECO:0007669"/>
    <property type="project" value="InterPro"/>
</dbReference>
<keyword evidence="3" id="KW-1003">Cell membrane</keyword>
<dbReference type="AlphaFoldDB" id="A0A1X7P8I7"/>
<feature type="domain" description="Major facilitator superfamily (MFS) profile" evidence="8">
    <location>
        <begin position="16"/>
        <end position="410"/>
    </location>
</feature>
<evidence type="ECO:0000256" key="6">
    <source>
        <dbReference type="ARBA" id="ARBA00023136"/>
    </source>
</evidence>
<dbReference type="PANTHER" id="PTHR23513:SF11">
    <property type="entry name" value="STAPHYLOFERRIN A TRANSPORTER"/>
    <property type="match status" value="1"/>
</dbReference>
<comment type="subcellular location">
    <subcellularLocation>
        <location evidence="1">Cell membrane</location>
        <topology evidence="1">Multi-pass membrane protein</topology>
    </subcellularLocation>
</comment>
<feature type="transmembrane region" description="Helical" evidence="7">
    <location>
        <begin position="381"/>
        <end position="406"/>
    </location>
</feature>
<dbReference type="Pfam" id="PF05977">
    <property type="entry name" value="MFS_3"/>
    <property type="match status" value="1"/>
</dbReference>